<evidence type="ECO:0000313" key="3">
    <source>
        <dbReference type="EMBL" id="GAA3238950.1"/>
    </source>
</evidence>
<name>A0ABP6QSJ7_9ACTN</name>
<accession>A0ABP6QSJ7</accession>
<dbReference type="RefSeq" id="WP_344838384.1">
    <property type="nucleotide sequence ID" value="NZ_BAAAUV010000036.1"/>
</dbReference>
<dbReference type="EMBL" id="BAAAUV010000036">
    <property type="protein sequence ID" value="GAA3238950.1"/>
    <property type="molecule type" value="Genomic_DNA"/>
</dbReference>
<dbReference type="PANTHER" id="PTHR43003:SF6">
    <property type="entry name" value="DNA GLYCOSYLASE"/>
    <property type="match status" value="1"/>
</dbReference>
<comment type="caution">
    <text evidence="3">The sequence shown here is derived from an EMBL/GenBank/DDBJ whole genome shotgun (WGS) entry which is preliminary data.</text>
</comment>
<organism evidence="3 4">
    <name type="scientific">Actinocorallia longicatena</name>
    <dbReference type="NCBI Taxonomy" id="111803"/>
    <lineage>
        <taxon>Bacteria</taxon>
        <taxon>Bacillati</taxon>
        <taxon>Actinomycetota</taxon>
        <taxon>Actinomycetes</taxon>
        <taxon>Streptosporangiales</taxon>
        <taxon>Thermomonosporaceae</taxon>
        <taxon>Actinocorallia</taxon>
    </lineage>
</organism>
<keyword evidence="4" id="KW-1185">Reference proteome</keyword>
<dbReference type="SUPFAM" id="SSF48150">
    <property type="entry name" value="DNA-glycosylase"/>
    <property type="match status" value="1"/>
</dbReference>
<proteinExistence type="predicted"/>
<keyword evidence="2" id="KW-0234">DNA repair</keyword>
<dbReference type="InterPro" id="IPR051912">
    <property type="entry name" value="Alkylbase_DNA_Glycosylase/TA"/>
</dbReference>
<dbReference type="Proteomes" id="UP001501237">
    <property type="component" value="Unassembled WGS sequence"/>
</dbReference>
<evidence type="ECO:0000256" key="2">
    <source>
        <dbReference type="ARBA" id="ARBA00023204"/>
    </source>
</evidence>
<protein>
    <submittedName>
        <fullName evidence="3">3-methyladenine DNA glycosylase</fullName>
    </submittedName>
</protein>
<gene>
    <name evidence="3" type="ORF">GCM10010468_74820</name>
</gene>
<keyword evidence="1" id="KW-0227">DNA damage</keyword>
<sequence>MTGRVWRAPWPLSLRGVLFPLRRGPHDPAFRITPDGAVWRTSWTPDGPGTLRIVRDGADFTGTAWGPGAGWLLDGMPALLGADDRPEEFVAHHDLVRESFAKHANWRIGRTDRVFEALVPAVLEQKVVGAEAWRAWGHLLRRFGEPAPGAPDMRVPPPREVWAKIPSWEWHRSGAEAVRARTIIQAARHDLESAPDRLRHLQGVGPWTIAEVRQRALGDPDALSVGDYHLPGQIGYALTGEKTDDAGMLRLLEPYTGQRYRAAVLILLEGKGPPRRGPRMSVRDYRSF</sequence>
<dbReference type="Gene3D" id="1.10.340.30">
    <property type="entry name" value="Hypothetical protein, domain 2"/>
    <property type="match status" value="1"/>
</dbReference>
<dbReference type="InterPro" id="IPR011257">
    <property type="entry name" value="DNA_glycosylase"/>
</dbReference>
<evidence type="ECO:0000313" key="4">
    <source>
        <dbReference type="Proteomes" id="UP001501237"/>
    </source>
</evidence>
<dbReference type="PANTHER" id="PTHR43003">
    <property type="entry name" value="DNA-3-METHYLADENINE GLYCOSYLASE"/>
    <property type="match status" value="1"/>
</dbReference>
<reference evidence="4" key="1">
    <citation type="journal article" date="2019" name="Int. J. Syst. Evol. Microbiol.">
        <title>The Global Catalogue of Microorganisms (GCM) 10K type strain sequencing project: providing services to taxonomists for standard genome sequencing and annotation.</title>
        <authorList>
            <consortium name="The Broad Institute Genomics Platform"/>
            <consortium name="The Broad Institute Genome Sequencing Center for Infectious Disease"/>
            <person name="Wu L."/>
            <person name="Ma J."/>
        </authorList>
    </citation>
    <scope>NUCLEOTIDE SEQUENCE [LARGE SCALE GENOMIC DNA]</scope>
    <source>
        <strain evidence="4">JCM 9377</strain>
    </source>
</reference>
<evidence type="ECO:0000256" key="1">
    <source>
        <dbReference type="ARBA" id="ARBA00022763"/>
    </source>
</evidence>